<name>A0A5K3FX25_MESCO</name>
<dbReference type="AlphaFoldDB" id="A0A5K3FX25"/>
<evidence type="ECO:0000313" key="1">
    <source>
        <dbReference type="WBParaSite" id="MCU_012726-RA"/>
    </source>
</evidence>
<protein>
    <submittedName>
        <fullName evidence="1">RGS domain-containing protein</fullName>
    </submittedName>
</protein>
<sequence>MEKDKLNQVRQVMDYFLIHDANREPIVVNIKSFFQLEDAIFLKFKSPVDAQQINRTGYLKFQE</sequence>
<reference evidence="1" key="1">
    <citation type="submission" date="2019-11" db="UniProtKB">
        <authorList>
            <consortium name="WormBaseParasite"/>
        </authorList>
    </citation>
    <scope>IDENTIFICATION</scope>
</reference>
<proteinExistence type="predicted"/>
<dbReference type="WBParaSite" id="MCU_012726-RA">
    <property type="protein sequence ID" value="MCU_012726-RA"/>
    <property type="gene ID" value="MCU_012726"/>
</dbReference>
<accession>A0A5K3FX25</accession>
<organism evidence="1">
    <name type="scientific">Mesocestoides corti</name>
    <name type="common">Flatworm</name>
    <dbReference type="NCBI Taxonomy" id="53468"/>
    <lineage>
        <taxon>Eukaryota</taxon>
        <taxon>Metazoa</taxon>
        <taxon>Spiralia</taxon>
        <taxon>Lophotrochozoa</taxon>
        <taxon>Platyhelminthes</taxon>
        <taxon>Cestoda</taxon>
        <taxon>Eucestoda</taxon>
        <taxon>Cyclophyllidea</taxon>
        <taxon>Mesocestoididae</taxon>
        <taxon>Mesocestoides</taxon>
    </lineage>
</organism>